<organism evidence="20 21">
    <name type="scientific">Muntiacus reevesi</name>
    <name type="common">Reeves' muntjac</name>
    <name type="synonym">Cervus reevesi</name>
    <dbReference type="NCBI Taxonomy" id="9886"/>
    <lineage>
        <taxon>Eukaryota</taxon>
        <taxon>Metazoa</taxon>
        <taxon>Chordata</taxon>
        <taxon>Craniata</taxon>
        <taxon>Vertebrata</taxon>
        <taxon>Euteleostomi</taxon>
        <taxon>Mammalia</taxon>
        <taxon>Eutheria</taxon>
        <taxon>Laurasiatheria</taxon>
        <taxon>Artiodactyla</taxon>
        <taxon>Ruminantia</taxon>
        <taxon>Pecora</taxon>
        <taxon>Cervidae</taxon>
        <taxon>Muntiacinae</taxon>
        <taxon>Muntiacus</taxon>
    </lineage>
</organism>
<evidence type="ECO:0000256" key="2">
    <source>
        <dbReference type="ARBA" id="ARBA00004241"/>
    </source>
</evidence>
<keyword evidence="4" id="KW-0597">Phosphoprotein</keyword>
<keyword evidence="21" id="KW-1185">Reference proteome</keyword>
<feature type="domain" description="Sushi" evidence="19">
    <location>
        <begin position="31"/>
        <end position="95"/>
    </location>
</feature>
<sequence length="187" mass="20725">MPSALWKWIKGLLKVATWSLLLLFRQERQGITCPTPTSVEHADIRVKNYSINSRERYVCNSGFKRKAGTSSLTQCVFNETAKVAHWTTPNLKCIKKKSTAGKPCQEKSKNLSVEASSVIFRKTKPLLRSPCAPVPPPRGHLCLLCELQTSSCLSRVCLARPGTGSRRPGFRSCSSWIRSCGSRALAC</sequence>
<evidence type="ECO:0000256" key="7">
    <source>
        <dbReference type="ARBA" id="ARBA00022729"/>
    </source>
</evidence>
<dbReference type="GO" id="GO:0005576">
    <property type="term" value="C:extracellular region"/>
    <property type="evidence" value="ECO:0007669"/>
    <property type="project" value="UniProtKB-SubCell"/>
</dbReference>
<dbReference type="Proteomes" id="UP000326062">
    <property type="component" value="Chromosome 2"/>
</dbReference>
<feature type="chain" id="PRO_5023828738" description="Interleukin-15 receptor subunit alpha" evidence="18">
    <location>
        <begin position="31"/>
        <end position="187"/>
    </location>
</feature>
<dbReference type="InterPro" id="IPR042372">
    <property type="entry name" value="IL15RA"/>
</dbReference>
<gene>
    <name evidence="20" type="ORF">FD755_005187</name>
</gene>
<dbReference type="FunFam" id="2.20.28.230:FF:000001">
    <property type="entry name" value="Interleukin 15 receptor subunit alpha"/>
    <property type="match status" value="1"/>
</dbReference>
<evidence type="ECO:0000256" key="17">
    <source>
        <dbReference type="PROSITE-ProRule" id="PRU00302"/>
    </source>
</evidence>
<evidence type="ECO:0000256" key="13">
    <source>
        <dbReference type="ARBA" id="ARBA00023242"/>
    </source>
</evidence>
<evidence type="ECO:0000256" key="6">
    <source>
        <dbReference type="ARBA" id="ARBA00022692"/>
    </source>
</evidence>
<evidence type="ECO:0000256" key="4">
    <source>
        <dbReference type="ARBA" id="ARBA00022553"/>
    </source>
</evidence>
<keyword evidence="11" id="KW-0675">Receptor</keyword>
<dbReference type="CDD" id="cd00033">
    <property type="entry name" value="CCP"/>
    <property type="match status" value="1"/>
</dbReference>
<dbReference type="PROSITE" id="PS50923">
    <property type="entry name" value="SUSHI"/>
    <property type="match status" value="1"/>
</dbReference>
<evidence type="ECO:0000256" key="10">
    <source>
        <dbReference type="ARBA" id="ARBA00023157"/>
    </source>
</evidence>
<keyword evidence="12" id="KW-0325">Glycoprotein</keyword>
<dbReference type="PANTHER" id="PTHR15060:SF0">
    <property type="entry name" value="INTERLEUKIN-15 RECEPTOR SUBUNIT ALPHA"/>
    <property type="match status" value="1"/>
</dbReference>
<evidence type="ECO:0000256" key="12">
    <source>
        <dbReference type="ARBA" id="ARBA00023180"/>
    </source>
</evidence>
<dbReference type="InterPro" id="IPR035976">
    <property type="entry name" value="Sushi/SCR/CCP_sf"/>
</dbReference>
<evidence type="ECO:0000259" key="19">
    <source>
        <dbReference type="PROSITE" id="PS50923"/>
    </source>
</evidence>
<proteinExistence type="predicted"/>
<dbReference type="Gene3D" id="2.20.28.230">
    <property type="match status" value="1"/>
</dbReference>
<accession>A0A5J5MSK6</accession>
<comment type="caution">
    <text evidence="17">Lacks conserved residue(s) required for the propagation of feature annotation.</text>
</comment>
<dbReference type="PANTHER" id="PTHR15060">
    <property type="entry name" value="INTERLEUKIN-15 RECEPTOR SUBUNIT ALPHA"/>
    <property type="match status" value="1"/>
</dbReference>
<dbReference type="GO" id="GO:0005886">
    <property type="term" value="C:plasma membrane"/>
    <property type="evidence" value="ECO:0007669"/>
    <property type="project" value="UniProtKB-ARBA"/>
</dbReference>
<dbReference type="SUPFAM" id="SSF57535">
    <property type="entry name" value="Complement control module/SCR domain"/>
    <property type="match status" value="1"/>
</dbReference>
<comment type="subcellular location">
    <subcellularLocation>
        <location evidence="2">Cell surface</location>
    </subcellularLocation>
    <subcellularLocation>
        <location evidence="14">Nucleus membrane</location>
        <topology evidence="14">Single-pass type I membrane protein</topology>
    </subcellularLocation>
    <subcellularLocation>
        <location evidence="1">Secreted</location>
        <location evidence="1">Extracellular space</location>
    </subcellularLocation>
</comment>
<dbReference type="AlphaFoldDB" id="A0A5J5MSK6"/>
<evidence type="ECO:0000256" key="15">
    <source>
        <dbReference type="ARBA" id="ARBA00062744"/>
    </source>
</evidence>
<evidence type="ECO:0000256" key="1">
    <source>
        <dbReference type="ARBA" id="ARBA00004239"/>
    </source>
</evidence>
<evidence type="ECO:0000256" key="5">
    <source>
        <dbReference type="ARBA" id="ARBA00022659"/>
    </source>
</evidence>
<evidence type="ECO:0000313" key="20">
    <source>
        <dbReference type="EMBL" id="KAB0383270.1"/>
    </source>
</evidence>
<dbReference type="SMART" id="SM00032">
    <property type="entry name" value="CCP"/>
    <property type="match status" value="1"/>
</dbReference>
<keyword evidence="10" id="KW-1015">Disulfide bond</keyword>
<name>A0A5J5MSK6_MUNRE</name>
<keyword evidence="3" id="KW-0964">Secreted</keyword>
<evidence type="ECO:0000256" key="3">
    <source>
        <dbReference type="ARBA" id="ARBA00022525"/>
    </source>
</evidence>
<evidence type="ECO:0000256" key="18">
    <source>
        <dbReference type="SAM" id="SignalP"/>
    </source>
</evidence>
<dbReference type="InterPro" id="IPR000436">
    <property type="entry name" value="Sushi_SCR_CCP_dom"/>
</dbReference>
<dbReference type="GO" id="GO:0031965">
    <property type="term" value="C:nuclear membrane"/>
    <property type="evidence" value="ECO:0007669"/>
    <property type="project" value="UniProtKB-SubCell"/>
</dbReference>
<keyword evidence="6" id="KW-0812">Transmembrane</keyword>
<dbReference type="GO" id="GO:0031410">
    <property type="term" value="C:cytoplasmic vesicle"/>
    <property type="evidence" value="ECO:0007669"/>
    <property type="project" value="UniProtKB-ARBA"/>
</dbReference>
<evidence type="ECO:0000313" key="21">
    <source>
        <dbReference type="Proteomes" id="UP000326062"/>
    </source>
</evidence>
<dbReference type="GO" id="GO:0009986">
    <property type="term" value="C:cell surface"/>
    <property type="evidence" value="ECO:0007669"/>
    <property type="project" value="UniProtKB-SubCell"/>
</dbReference>
<keyword evidence="9" id="KW-0472">Membrane</keyword>
<dbReference type="EMBL" id="VCEB01000002">
    <property type="protein sequence ID" value="KAB0383270.1"/>
    <property type="molecule type" value="Genomic_DNA"/>
</dbReference>
<feature type="signal peptide" evidence="18">
    <location>
        <begin position="1"/>
        <end position="30"/>
    </location>
</feature>
<evidence type="ECO:0000256" key="14">
    <source>
        <dbReference type="ARBA" id="ARBA00046292"/>
    </source>
</evidence>
<comment type="subunit">
    <text evidence="15">The interleukin-15 receptor IL15R is a heterotrimer of IL15RA, IL2RB and IL2RG. IL15RA also self-associates. Interacts with SYK.</text>
</comment>
<keyword evidence="7 18" id="KW-0732">Signal</keyword>
<dbReference type="Pfam" id="PF00084">
    <property type="entry name" value="Sushi"/>
    <property type="match status" value="1"/>
</dbReference>
<evidence type="ECO:0000256" key="11">
    <source>
        <dbReference type="ARBA" id="ARBA00023170"/>
    </source>
</evidence>
<reference evidence="20 21" key="1">
    <citation type="submission" date="2019-06" db="EMBL/GenBank/DDBJ databases">
        <title>Discovery of a novel chromosome fission-fusion reversal in muntjac.</title>
        <authorList>
            <person name="Mudd A.B."/>
            <person name="Bredeson J.V."/>
            <person name="Baum R."/>
            <person name="Hockemeyer D."/>
            <person name="Rokhsar D.S."/>
        </authorList>
    </citation>
    <scope>NUCLEOTIDE SEQUENCE [LARGE SCALE GENOMIC DNA]</scope>
    <source>
        <strain evidence="20">UCam_UCB_Mr</strain>
        <tissue evidence="20">Fibroblast cell line</tissue>
    </source>
</reference>
<protein>
    <recommendedName>
        <fullName evidence="16">Interleukin-15 receptor subunit alpha</fullName>
    </recommendedName>
</protein>
<evidence type="ECO:0000256" key="9">
    <source>
        <dbReference type="ARBA" id="ARBA00023136"/>
    </source>
</evidence>
<keyword evidence="13" id="KW-0539">Nucleus</keyword>
<comment type="caution">
    <text evidence="20">The sequence shown here is derived from an EMBL/GenBank/DDBJ whole genome shotgun (WGS) entry which is preliminary data.</text>
</comment>
<evidence type="ECO:0000256" key="16">
    <source>
        <dbReference type="ARBA" id="ARBA00069591"/>
    </source>
</evidence>
<dbReference type="GO" id="GO:0042010">
    <property type="term" value="F:interleukin-15 receptor activity"/>
    <property type="evidence" value="ECO:0007669"/>
    <property type="project" value="InterPro"/>
</dbReference>
<evidence type="ECO:0000256" key="8">
    <source>
        <dbReference type="ARBA" id="ARBA00022989"/>
    </source>
</evidence>
<keyword evidence="8" id="KW-1133">Transmembrane helix</keyword>
<keyword evidence="5 17" id="KW-0768">Sushi</keyword>